<dbReference type="GO" id="GO:0030674">
    <property type="term" value="F:protein-macromolecule adaptor activity"/>
    <property type="evidence" value="ECO:0007669"/>
    <property type="project" value="TreeGrafter"/>
</dbReference>
<protein>
    <submittedName>
        <fullName evidence="6">Outer membrane protein assembly factor BamE</fullName>
    </submittedName>
</protein>
<proteinExistence type="predicted"/>
<dbReference type="Pfam" id="PF04355">
    <property type="entry name" value="BamE"/>
    <property type="match status" value="1"/>
</dbReference>
<comment type="caution">
    <text evidence="6">The sequence shown here is derived from an EMBL/GenBank/DDBJ whole genome shotgun (WGS) entry which is preliminary data.</text>
</comment>
<dbReference type="GO" id="GO:0051205">
    <property type="term" value="P:protein insertion into membrane"/>
    <property type="evidence" value="ECO:0007669"/>
    <property type="project" value="TreeGrafter"/>
</dbReference>
<dbReference type="Gene3D" id="3.30.1450.10">
    <property type="match status" value="1"/>
</dbReference>
<dbReference type="InterPro" id="IPR026592">
    <property type="entry name" value="BamE"/>
</dbReference>
<dbReference type="GO" id="GO:1990063">
    <property type="term" value="C:Bam protein complex"/>
    <property type="evidence" value="ECO:0007669"/>
    <property type="project" value="TreeGrafter"/>
</dbReference>
<reference evidence="6" key="2">
    <citation type="journal article" date="2023" name="Syst. Appl. Microbiol.">
        <title>Govania unica gen. nov., sp. nov., a rare biosphere bacterium that represents a novel family in the class Alphaproteobacteria.</title>
        <authorList>
            <person name="Vandamme P."/>
            <person name="Peeters C."/>
            <person name="Hettiarachchi A."/>
            <person name="Cnockaert M."/>
            <person name="Carlier A."/>
        </authorList>
    </citation>
    <scope>NUCLEOTIDE SEQUENCE</scope>
    <source>
        <strain evidence="6">LMG 31809</strain>
    </source>
</reference>
<keyword evidence="2" id="KW-0472">Membrane</keyword>
<evidence type="ECO:0000256" key="4">
    <source>
        <dbReference type="SAM" id="SignalP"/>
    </source>
</evidence>
<keyword evidence="7" id="KW-1185">Reference proteome</keyword>
<name>A0A9X3TZ20_9PROT</name>
<evidence type="ECO:0000256" key="2">
    <source>
        <dbReference type="ARBA" id="ARBA00023136"/>
    </source>
</evidence>
<dbReference type="AlphaFoldDB" id="A0A9X3TZ20"/>
<organism evidence="6 7">
    <name type="scientific">Govanella unica</name>
    <dbReference type="NCBI Taxonomy" id="2975056"/>
    <lineage>
        <taxon>Bacteria</taxon>
        <taxon>Pseudomonadati</taxon>
        <taxon>Pseudomonadota</taxon>
        <taxon>Alphaproteobacteria</taxon>
        <taxon>Emcibacterales</taxon>
        <taxon>Govanellaceae</taxon>
        <taxon>Govanella</taxon>
    </lineage>
</organism>
<keyword evidence="3" id="KW-0998">Cell outer membrane</keyword>
<evidence type="ECO:0000313" key="7">
    <source>
        <dbReference type="Proteomes" id="UP001141619"/>
    </source>
</evidence>
<dbReference type="InterPro" id="IPR037873">
    <property type="entry name" value="BamE-like"/>
</dbReference>
<feature type="chain" id="PRO_5040915557" evidence="4">
    <location>
        <begin position="22"/>
        <end position="162"/>
    </location>
</feature>
<dbReference type="GO" id="GO:0043165">
    <property type="term" value="P:Gram-negative-bacterium-type cell outer membrane assembly"/>
    <property type="evidence" value="ECO:0007669"/>
    <property type="project" value="TreeGrafter"/>
</dbReference>
<dbReference type="RefSeq" id="WP_274943800.1">
    <property type="nucleotide sequence ID" value="NZ_JANWOI010000003.1"/>
</dbReference>
<dbReference type="Proteomes" id="UP001141619">
    <property type="component" value="Unassembled WGS sequence"/>
</dbReference>
<gene>
    <name evidence="6" type="primary">bamE</name>
    <name evidence="6" type="ORF">NYP16_09040</name>
</gene>
<dbReference type="EMBL" id="JANWOI010000003">
    <property type="protein sequence ID" value="MDA5194094.1"/>
    <property type="molecule type" value="Genomic_DNA"/>
</dbReference>
<evidence type="ECO:0000313" key="6">
    <source>
        <dbReference type="EMBL" id="MDA5194094.1"/>
    </source>
</evidence>
<evidence type="ECO:0000256" key="1">
    <source>
        <dbReference type="ARBA" id="ARBA00022729"/>
    </source>
</evidence>
<dbReference type="InterPro" id="IPR007450">
    <property type="entry name" value="BamE_dom"/>
</dbReference>
<reference evidence="6" key="1">
    <citation type="submission" date="2022-08" db="EMBL/GenBank/DDBJ databases">
        <authorList>
            <person name="Vandamme P."/>
            <person name="Hettiarachchi A."/>
            <person name="Peeters C."/>
            <person name="Cnockaert M."/>
            <person name="Carlier A."/>
        </authorList>
    </citation>
    <scope>NUCLEOTIDE SEQUENCE</scope>
    <source>
        <strain evidence="6">LMG 31809</strain>
    </source>
</reference>
<dbReference type="PANTHER" id="PTHR37482:SF1">
    <property type="entry name" value="OUTER MEMBRANE PROTEIN ASSEMBLY FACTOR BAME"/>
    <property type="match status" value="1"/>
</dbReference>
<dbReference type="PANTHER" id="PTHR37482">
    <property type="entry name" value="OUTER MEMBRANE PROTEIN ASSEMBLY FACTOR BAME"/>
    <property type="match status" value="1"/>
</dbReference>
<sequence>MPLKPVLTGLSLLALFAGVSACSPTVNNRGYIPEERLISAIQPGVDDQTSVRQMLGSPSLSSMFDNQRWYYVSRTTEEVAFFRPKTIEGQVVEVAFNDKGVVSTVSKIPLSEARSISPSSDKTPSRGRELGFWEQIFGNIGRFSGGGGAAGGPAGAGGGGGR</sequence>
<dbReference type="PROSITE" id="PS51257">
    <property type="entry name" value="PROKAR_LIPOPROTEIN"/>
    <property type="match status" value="1"/>
</dbReference>
<feature type="signal peptide" evidence="4">
    <location>
        <begin position="1"/>
        <end position="21"/>
    </location>
</feature>
<evidence type="ECO:0000256" key="3">
    <source>
        <dbReference type="ARBA" id="ARBA00023237"/>
    </source>
</evidence>
<evidence type="ECO:0000259" key="5">
    <source>
        <dbReference type="Pfam" id="PF04355"/>
    </source>
</evidence>
<accession>A0A9X3TZ20</accession>
<feature type="domain" description="Outer membrane protein assembly factor BamE" evidence="5">
    <location>
        <begin position="30"/>
        <end position="104"/>
    </location>
</feature>
<keyword evidence="1 4" id="KW-0732">Signal</keyword>